<dbReference type="EMBL" id="CAXLJM020000015">
    <property type="protein sequence ID" value="CAL8081764.1"/>
    <property type="molecule type" value="Genomic_DNA"/>
</dbReference>
<dbReference type="SUPFAM" id="SSF52540">
    <property type="entry name" value="P-loop containing nucleoside triphosphate hydrolases"/>
    <property type="match status" value="1"/>
</dbReference>
<evidence type="ECO:0000313" key="2">
    <source>
        <dbReference type="EMBL" id="CAL8081764.1"/>
    </source>
</evidence>
<dbReference type="Proteomes" id="UP001642540">
    <property type="component" value="Unassembled WGS sequence"/>
</dbReference>
<accession>A0ABP1PZV7</accession>
<evidence type="ECO:0000313" key="3">
    <source>
        <dbReference type="Proteomes" id="UP001642540"/>
    </source>
</evidence>
<evidence type="ECO:0000259" key="1">
    <source>
        <dbReference type="Pfam" id="PF13086"/>
    </source>
</evidence>
<dbReference type="InterPro" id="IPR027417">
    <property type="entry name" value="P-loop_NTPase"/>
</dbReference>
<keyword evidence="3" id="KW-1185">Reference proteome</keyword>
<gene>
    <name evidence="2" type="ORF">ODALV1_LOCUS5014</name>
</gene>
<name>A0ABP1PZV7_9HEXA</name>
<dbReference type="InterPro" id="IPR041677">
    <property type="entry name" value="DNA2/NAM7_AAA_11"/>
</dbReference>
<comment type="caution">
    <text evidence="2">The sequence shown here is derived from an EMBL/GenBank/DDBJ whole genome shotgun (WGS) entry which is preliminary data.</text>
</comment>
<feature type="domain" description="DNA2/NAM7 helicase helicase" evidence="1">
    <location>
        <begin position="243"/>
        <end position="305"/>
    </location>
</feature>
<protein>
    <recommendedName>
        <fullName evidence="1">DNA2/NAM7 helicase helicase domain-containing protein</fullName>
    </recommendedName>
</protein>
<reference evidence="2 3" key="1">
    <citation type="submission" date="2024-08" db="EMBL/GenBank/DDBJ databases">
        <authorList>
            <person name="Cucini C."/>
            <person name="Frati F."/>
        </authorList>
    </citation>
    <scope>NUCLEOTIDE SEQUENCE [LARGE SCALE GENOMIC DNA]</scope>
</reference>
<sequence length="307" mass="34926">MRRGGLESASYDRNVDVGVQFEQAFWTIFIGIPLLEYPMFAFKGTLRHYEGLDLYMLVDPTGNMAEQKMVAWTGRVLTRTIGDNLHLTIEAAVIIEQGWEVSENVEVMFDTWAIIEENDEDDDSENDEHDGRPIPSAVAEADLDDVFAVAAVPDIVVPQPQRNENRPKPVAYLTNRQLPFGMRNEQDIAYHLLERPFLIDYKILDFVLQRNHAFMLHSTDLEFTPYHYYNQEIIDQLLDFVTETQRNVIQSIRSNVITTTQGPPGTGKSSCAAIGILALYLQEDGTIIVCCPSNFAAHMIYEKLKAY</sequence>
<dbReference type="Gene3D" id="3.40.50.300">
    <property type="entry name" value="P-loop containing nucleotide triphosphate hydrolases"/>
    <property type="match status" value="1"/>
</dbReference>
<organism evidence="2 3">
    <name type="scientific">Orchesella dallaii</name>
    <dbReference type="NCBI Taxonomy" id="48710"/>
    <lineage>
        <taxon>Eukaryota</taxon>
        <taxon>Metazoa</taxon>
        <taxon>Ecdysozoa</taxon>
        <taxon>Arthropoda</taxon>
        <taxon>Hexapoda</taxon>
        <taxon>Collembola</taxon>
        <taxon>Entomobryomorpha</taxon>
        <taxon>Entomobryoidea</taxon>
        <taxon>Orchesellidae</taxon>
        <taxon>Orchesellinae</taxon>
        <taxon>Orchesella</taxon>
    </lineage>
</organism>
<dbReference type="Pfam" id="PF13086">
    <property type="entry name" value="AAA_11"/>
    <property type="match status" value="1"/>
</dbReference>
<proteinExistence type="predicted"/>